<dbReference type="GO" id="GO:0046872">
    <property type="term" value="F:metal ion binding"/>
    <property type="evidence" value="ECO:0007669"/>
    <property type="project" value="InterPro"/>
</dbReference>
<keyword evidence="2" id="KW-0547">Nucleotide-binding</keyword>
<dbReference type="EMBL" id="LR215032">
    <property type="protein sequence ID" value="VEU73044.1"/>
    <property type="molecule type" value="Genomic_DNA"/>
</dbReference>
<proteinExistence type="inferred from homology"/>
<feature type="domain" description="Calcineurin-like phosphoesterase" evidence="3">
    <location>
        <begin position="123"/>
        <end position="338"/>
    </location>
</feature>
<feature type="signal peptide" evidence="2">
    <location>
        <begin position="1"/>
        <end position="26"/>
    </location>
</feature>
<dbReference type="SUPFAM" id="SSF56300">
    <property type="entry name" value="Metallo-dependent phosphatases"/>
    <property type="match status" value="1"/>
</dbReference>
<dbReference type="AlphaFoldDB" id="A0A449AZX8"/>
<feature type="chain" id="PRO_5018814731" evidence="2">
    <location>
        <begin position="27"/>
        <end position="662"/>
    </location>
</feature>
<dbReference type="InterPro" id="IPR008334">
    <property type="entry name" value="5'-Nucleotdase_C"/>
</dbReference>
<dbReference type="CDD" id="cd00845">
    <property type="entry name" value="MPP_UshA_N_like"/>
    <property type="match status" value="1"/>
</dbReference>
<dbReference type="KEGG" id="mgal:NCTC10186_00533"/>
<dbReference type="Gene3D" id="3.90.780.10">
    <property type="entry name" value="5'-Nucleotidase, C-terminal domain"/>
    <property type="match status" value="1"/>
</dbReference>
<reference evidence="5 6" key="1">
    <citation type="submission" date="2019-01" db="EMBL/GenBank/DDBJ databases">
        <authorList>
            <consortium name="Pathogen Informatics"/>
        </authorList>
    </citation>
    <scope>NUCLEOTIDE SEQUENCE [LARGE SCALE GENOMIC DNA]</scope>
    <source>
        <strain evidence="5 6">NCTC10186</strain>
        <plasmid evidence="6">2</plasmid>
    </source>
</reference>
<dbReference type="InterPro" id="IPR006179">
    <property type="entry name" value="5_nucleotidase/apyrase"/>
</dbReference>
<dbReference type="PROSITE" id="PS00786">
    <property type="entry name" value="5_NUCLEOTIDASE_2"/>
    <property type="match status" value="1"/>
</dbReference>
<dbReference type="Proteomes" id="UP000289862">
    <property type="component" value="Plasmid 2"/>
</dbReference>
<organism evidence="5 6">
    <name type="scientific">Mycoplasmopsis gallopavonis</name>
    <dbReference type="NCBI Taxonomy" id="76629"/>
    <lineage>
        <taxon>Bacteria</taxon>
        <taxon>Bacillati</taxon>
        <taxon>Mycoplasmatota</taxon>
        <taxon>Mycoplasmoidales</taxon>
        <taxon>Metamycoplasmataceae</taxon>
        <taxon>Mycoplasmopsis</taxon>
    </lineage>
</organism>
<dbReference type="OrthoDB" id="9801679at2"/>
<dbReference type="PROSITE" id="PS51257">
    <property type="entry name" value="PROKAR_LIPOPROTEIN"/>
    <property type="match status" value="1"/>
</dbReference>
<dbReference type="GO" id="GO:0000166">
    <property type="term" value="F:nucleotide binding"/>
    <property type="evidence" value="ECO:0007669"/>
    <property type="project" value="UniProtKB-KW"/>
</dbReference>
<keyword evidence="2" id="KW-0378">Hydrolase</keyword>
<dbReference type="PANTHER" id="PTHR11575">
    <property type="entry name" value="5'-NUCLEOTIDASE-RELATED"/>
    <property type="match status" value="1"/>
</dbReference>
<dbReference type="PRINTS" id="PR01607">
    <property type="entry name" value="APYRASEFAMLY"/>
</dbReference>
<dbReference type="InterPro" id="IPR036907">
    <property type="entry name" value="5'-Nucleotdase_C_sf"/>
</dbReference>
<dbReference type="Pfam" id="PF00149">
    <property type="entry name" value="Metallophos"/>
    <property type="match status" value="1"/>
</dbReference>
<evidence type="ECO:0000256" key="2">
    <source>
        <dbReference type="RuleBase" id="RU362119"/>
    </source>
</evidence>
<dbReference type="RefSeq" id="WP_119572204.1">
    <property type="nucleotide sequence ID" value="NZ_LR215032.1"/>
</dbReference>
<dbReference type="InterPro" id="IPR029052">
    <property type="entry name" value="Metallo-depent_PP-like"/>
</dbReference>
<sequence>MKIKKIFWISSALITPVAISPILVSAACSNHKFSEAEVAKIQAKFDKFEEDYNNQLIADANKYSEMKKAFDNLSAEPEKETSQTKIKEFLVKTRLKYLKLDGEYQKIFKELKKAEKDAKLKTLKIYHTNDEHGRIKFDDGKYSLYSGMEGLAQYLSDLPRDLLLSAGDLIQGLPLSDSDKGKTITKIANFMKYDAIAIGNHEFDYGLDHILSLDHDSKTPFLSGNITYNHNVPDKENQDVFKPYIVKNINGYKIAIMGITTPDTAYTSHPSNSVNVNFIDPVEAAKKVVKQIQDKEKVNFIIALTHLGVGRDIEKWDSTYLAKNVPGIDLILDGHSHTKVPAHVVETSETYHSQTEAYTKFLGDITLRVDTSTGKIVKLSQNLRDINQIQVARSGINSKTVAKLIADLQTTFDQENKKFVFNNIVNFEHIISKTVGSSDYWIGRVAPTMLGIFASDAIAHEFVTSGQKDDNLTPNINNTIGLMNGGGIRADLPAGPINKEDILKLSPFGNRVSAVKITGAKLIEVIKHGMSKIKTGGYAQYSHNVKFSAHSVNNGGKITYEVDPSSIRINDQEINPTALYYVVTNDYLVAGGDQYGMLDYKKNSDVKLVYESQELIKSFIDYAKWIANSANTSAIASSAFGWPLAKYGTENPTSYVTIEYES</sequence>
<keyword evidence="6" id="KW-1185">Reference proteome</keyword>
<name>A0A449AZX8_9BACT</name>
<evidence type="ECO:0000259" key="4">
    <source>
        <dbReference type="Pfam" id="PF02872"/>
    </source>
</evidence>
<feature type="domain" description="5'-Nucleotidase C-terminal" evidence="4">
    <location>
        <begin position="445"/>
        <end position="599"/>
    </location>
</feature>
<protein>
    <submittedName>
        <fullName evidence="5">Trifunctional nucleotide phosphoesterase protein YfkN</fullName>
    </submittedName>
</protein>
<dbReference type="Pfam" id="PF02872">
    <property type="entry name" value="5_nucleotid_C"/>
    <property type="match status" value="1"/>
</dbReference>
<geneLocation type="plasmid" evidence="5 6">
    <name>2</name>
</geneLocation>
<evidence type="ECO:0000256" key="1">
    <source>
        <dbReference type="ARBA" id="ARBA00022729"/>
    </source>
</evidence>
<dbReference type="Gene3D" id="3.60.21.10">
    <property type="match status" value="1"/>
</dbReference>
<dbReference type="InterPro" id="IPR006146">
    <property type="entry name" value="5'-Nucleotdase_CS"/>
</dbReference>
<dbReference type="InterPro" id="IPR004843">
    <property type="entry name" value="Calcineurin-like_PHP"/>
</dbReference>
<dbReference type="GO" id="GO:0009166">
    <property type="term" value="P:nucleotide catabolic process"/>
    <property type="evidence" value="ECO:0007669"/>
    <property type="project" value="InterPro"/>
</dbReference>
<evidence type="ECO:0000259" key="3">
    <source>
        <dbReference type="Pfam" id="PF00149"/>
    </source>
</evidence>
<comment type="similarity">
    <text evidence="2">Belongs to the 5'-nucleotidase family.</text>
</comment>
<dbReference type="SUPFAM" id="SSF55816">
    <property type="entry name" value="5'-nucleotidase (syn. UDP-sugar hydrolase), C-terminal domain"/>
    <property type="match status" value="1"/>
</dbReference>
<keyword evidence="5" id="KW-0614">Plasmid</keyword>
<keyword evidence="1 2" id="KW-0732">Signal</keyword>
<evidence type="ECO:0000313" key="6">
    <source>
        <dbReference type="Proteomes" id="UP000289862"/>
    </source>
</evidence>
<dbReference type="PANTHER" id="PTHR11575:SF24">
    <property type="entry name" value="5'-NUCLEOTIDASE"/>
    <property type="match status" value="1"/>
</dbReference>
<gene>
    <name evidence="5" type="primary">yfkN</name>
    <name evidence="5" type="ORF">NCTC10186_00533</name>
</gene>
<evidence type="ECO:0000313" key="5">
    <source>
        <dbReference type="EMBL" id="VEU73044.1"/>
    </source>
</evidence>
<dbReference type="GO" id="GO:0016788">
    <property type="term" value="F:hydrolase activity, acting on ester bonds"/>
    <property type="evidence" value="ECO:0007669"/>
    <property type="project" value="InterPro"/>
</dbReference>
<accession>A0A449AZX8</accession>